<evidence type="ECO:0000256" key="4">
    <source>
        <dbReference type="ARBA" id="ARBA00013194"/>
    </source>
</evidence>
<evidence type="ECO:0000256" key="1">
    <source>
        <dbReference type="ARBA" id="ARBA00000971"/>
    </source>
</evidence>
<dbReference type="EMBL" id="MGGL01000004">
    <property type="protein sequence ID" value="OGM27397.1"/>
    <property type="molecule type" value="Genomic_DNA"/>
</dbReference>
<evidence type="ECO:0000313" key="13">
    <source>
        <dbReference type="Proteomes" id="UP000179221"/>
    </source>
</evidence>
<sequence>MESKKADTKATVSPTIAKSDDGNLQITFTIPWSDIKKKRVDALNQLGKDVEVPGFRKGKAPIEKVAEHIPQSKLIERTLSEILPKLVGEVITKNKLRIALYPRFELISSEENKDWQVRALTCEIPDFEVGNYKDQIKSTLIATQIWTPDNAGNEQKKERSQAEKQDMIIEFLLKTIPAKIPKILIDEEANARLANLLDRIEKLGLSLDNYLASVGKTPESIRSEYEKQAKDAITIELILNKISDEENIKVEENEISAAINAGSASKELGERLNTAEHRNLIQAILKRRKALDYLSSLL</sequence>
<evidence type="ECO:0000256" key="5">
    <source>
        <dbReference type="ARBA" id="ARBA00016902"/>
    </source>
</evidence>
<keyword evidence="7" id="KW-0143">Chaperone</keyword>
<comment type="subcellular location">
    <subcellularLocation>
        <location evidence="2">Cytoplasm</location>
    </subcellularLocation>
</comment>
<dbReference type="SUPFAM" id="SSF109998">
    <property type="entry name" value="Triger factor/SurA peptide-binding domain-like"/>
    <property type="match status" value="1"/>
</dbReference>
<dbReference type="GO" id="GO:0044183">
    <property type="term" value="F:protein folding chaperone"/>
    <property type="evidence" value="ECO:0007669"/>
    <property type="project" value="TreeGrafter"/>
</dbReference>
<dbReference type="PANTHER" id="PTHR30560">
    <property type="entry name" value="TRIGGER FACTOR CHAPERONE AND PEPTIDYL-PROLYL CIS/TRANS ISOMERASE"/>
    <property type="match status" value="1"/>
</dbReference>
<comment type="similarity">
    <text evidence="3">Belongs to the FKBP-type PPIase family. Tig subfamily.</text>
</comment>
<dbReference type="Pfam" id="PF05698">
    <property type="entry name" value="Trigger_C"/>
    <property type="match status" value="1"/>
</dbReference>
<dbReference type="InterPro" id="IPR008881">
    <property type="entry name" value="Trigger_fac_ribosome-bd_bac"/>
</dbReference>
<dbReference type="InterPro" id="IPR005215">
    <property type="entry name" value="Trig_fac"/>
</dbReference>
<dbReference type="GO" id="GO:0003755">
    <property type="term" value="F:peptidyl-prolyl cis-trans isomerase activity"/>
    <property type="evidence" value="ECO:0007669"/>
    <property type="project" value="UniProtKB-KW"/>
</dbReference>
<evidence type="ECO:0000313" key="12">
    <source>
        <dbReference type="EMBL" id="OGM27397.1"/>
    </source>
</evidence>
<evidence type="ECO:0000259" key="11">
    <source>
        <dbReference type="Pfam" id="PF05698"/>
    </source>
</evidence>
<name>A0A1F7YJE9_9BACT</name>
<dbReference type="Gene3D" id="1.10.3120.10">
    <property type="entry name" value="Trigger factor, C-terminal domain"/>
    <property type="match status" value="1"/>
</dbReference>
<evidence type="ECO:0000256" key="7">
    <source>
        <dbReference type="ARBA" id="ARBA00023186"/>
    </source>
</evidence>
<dbReference type="GO" id="GO:0051083">
    <property type="term" value="P:'de novo' cotranslational protein folding"/>
    <property type="evidence" value="ECO:0007669"/>
    <property type="project" value="TreeGrafter"/>
</dbReference>
<dbReference type="InterPro" id="IPR008880">
    <property type="entry name" value="Trigger_fac_C"/>
</dbReference>
<dbReference type="InterPro" id="IPR037041">
    <property type="entry name" value="Trigger_fac_C_sf"/>
</dbReference>
<dbReference type="InterPro" id="IPR036611">
    <property type="entry name" value="Trigger_fac_ribosome-bd_sf"/>
</dbReference>
<keyword evidence="6" id="KW-0697">Rotamase</keyword>
<dbReference type="SUPFAM" id="SSF102735">
    <property type="entry name" value="Trigger factor ribosome-binding domain"/>
    <property type="match status" value="1"/>
</dbReference>
<evidence type="ECO:0000256" key="6">
    <source>
        <dbReference type="ARBA" id="ARBA00023110"/>
    </source>
</evidence>
<feature type="domain" description="Trigger factor C-terminal" evidence="11">
    <location>
        <begin position="153"/>
        <end position="294"/>
    </location>
</feature>
<dbReference type="GO" id="GO:0015031">
    <property type="term" value="P:protein transport"/>
    <property type="evidence" value="ECO:0007669"/>
    <property type="project" value="InterPro"/>
</dbReference>
<dbReference type="EC" id="5.2.1.8" evidence="4"/>
<accession>A0A1F7YJE9</accession>
<feature type="domain" description="Trigger factor ribosome-binding bacterial" evidence="10">
    <location>
        <begin position="17"/>
        <end position="136"/>
    </location>
</feature>
<comment type="caution">
    <text evidence="12">The sequence shown here is derived from an EMBL/GenBank/DDBJ whole genome shotgun (WGS) entry which is preliminary data.</text>
</comment>
<protein>
    <recommendedName>
        <fullName evidence="5">Trigger factor</fullName>
        <ecNumber evidence="4">5.2.1.8</ecNumber>
    </recommendedName>
    <alternativeName>
        <fullName evidence="9">PPIase</fullName>
    </alternativeName>
</protein>
<evidence type="ECO:0000259" key="10">
    <source>
        <dbReference type="Pfam" id="PF05697"/>
    </source>
</evidence>
<dbReference type="Pfam" id="PF05697">
    <property type="entry name" value="Trigger_N"/>
    <property type="match status" value="1"/>
</dbReference>
<dbReference type="GO" id="GO:0005737">
    <property type="term" value="C:cytoplasm"/>
    <property type="evidence" value="ECO:0007669"/>
    <property type="project" value="UniProtKB-SubCell"/>
</dbReference>
<dbReference type="PANTHER" id="PTHR30560:SF3">
    <property type="entry name" value="TRIGGER FACTOR-LIKE PROTEIN TIG, CHLOROPLASTIC"/>
    <property type="match status" value="1"/>
</dbReference>
<dbReference type="InterPro" id="IPR027304">
    <property type="entry name" value="Trigger_fact/SurA_dom_sf"/>
</dbReference>
<evidence type="ECO:0000256" key="2">
    <source>
        <dbReference type="ARBA" id="ARBA00004496"/>
    </source>
</evidence>
<proteinExistence type="inferred from homology"/>
<dbReference type="Proteomes" id="UP000179221">
    <property type="component" value="Unassembled WGS sequence"/>
</dbReference>
<evidence type="ECO:0000256" key="3">
    <source>
        <dbReference type="ARBA" id="ARBA00005464"/>
    </source>
</evidence>
<reference evidence="12 13" key="1">
    <citation type="journal article" date="2016" name="Nat. Commun.">
        <title>Thousands of microbial genomes shed light on interconnected biogeochemical processes in an aquifer system.</title>
        <authorList>
            <person name="Anantharaman K."/>
            <person name="Brown C.T."/>
            <person name="Hug L.A."/>
            <person name="Sharon I."/>
            <person name="Castelle C.J."/>
            <person name="Probst A.J."/>
            <person name="Thomas B.C."/>
            <person name="Singh A."/>
            <person name="Wilkins M.J."/>
            <person name="Karaoz U."/>
            <person name="Brodie E.L."/>
            <person name="Williams K.H."/>
            <person name="Hubbard S.S."/>
            <person name="Banfield J.F."/>
        </authorList>
    </citation>
    <scope>NUCLEOTIDE SEQUENCE [LARGE SCALE GENOMIC DNA]</scope>
</reference>
<evidence type="ECO:0000256" key="9">
    <source>
        <dbReference type="ARBA" id="ARBA00029986"/>
    </source>
</evidence>
<gene>
    <name evidence="12" type="ORF">A2628_01170</name>
</gene>
<dbReference type="Gene3D" id="3.30.70.1050">
    <property type="entry name" value="Trigger factor ribosome-binding domain"/>
    <property type="match status" value="1"/>
</dbReference>
<organism evidence="12 13">
    <name type="scientific">Candidatus Woesebacteria bacterium RIFCSPHIGHO2_01_FULL_40_22</name>
    <dbReference type="NCBI Taxonomy" id="1802499"/>
    <lineage>
        <taxon>Bacteria</taxon>
        <taxon>Candidatus Woeseibacteriota</taxon>
    </lineage>
</organism>
<dbReference type="AlphaFoldDB" id="A0A1F7YJE9"/>
<comment type="catalytic activity">
    <reaction evidence="1">
        <text>[protein]-peptidylproline (omega=180) = [protein]-peptidylproline (omega=0)</text>
        <dbReference type="Rhea" id="RHEA:16237"/>
        <dbReference type="Rhea" id="RHEA-COMP:10747"/>
        <dbReference type="Rhea" id="RHEA-COMP:10748"/>
        <dbReference type="ChEBI" id="CHEBI:83833"/>
        <dbReference type="ChEBI" id="CHEBI:83834"/>
        <dbReference type="EC" id="5.2.1.8"/>
    </reaction>
</comment>
<keyword evidence="8" id="KW-0413">Isomerase</keyword>
<dbReference type="GO" id="GO:0043022">
    <property type="term" value="F:ribosome binding"/>
    <property type="evidence" value="ECO:0007669"/>
    <property type="project" value="TreeGrafter"/>
</dbReference>
<evidence type="ECO:0000256" key="8">
    <source>
        <dbReference type="ARBA" id="ARBA00023235"/>
    </source>
</evidence>
<dbReference type="GO" id="GO:0043335">
    <property type="term" value="P:protein unfolding"/>
    <property type="evidence" value="ECO:0007669"/>
    <property type="project" value="TreeGrafter"/>
</dbReference>